<gene>
    <name evidence="9" type="ORF">CPA56_05875</name>
</gene>
<keyword evidence="6" id="KW-0411">Iron-sulfur</keyword>
<keyword evidence="2" id="KW-0479">Metal-binding</keyword>
<evidence type="ECO:0000313" key="10">
    <source>
        <dbReference type="Proteomes" id="UP000765338"/>
    </source>
</evidence>
<dbReference type="PANTHER" id="PTHR33693">
    <property type="entry name" value="TYPE-5 URACIL-DNA GLYCOSYLASE"/>
    <property type="match status" value="1"/>
</dbReference>
<dbReference type="CDD" id="cd10030">
    <property type="entry name" value="UDG-F4_TTUDGA_SPO1dp_like"/>
    <property type="match status" value="1"/>
</dbReference>
<dbReference type="EMBL" id="PDLY01000003">
    <property type="protein sequence ID" value="MBA5727507.1"/>
    <property type="molecule type" value="Genomic_DNA"/>
</dbReference>
<dbReference type="InterPro" id="IPR051536">
    <property type="entry name" value="UDG_Type-4/5"/>
</dbReference>
<protein>
    <submittedName>
        <fullName evidence="9">Uracil-DNA glycosylase</fullName>
    </submittedName>
</protein>
<keyword evidence="4" id="KW-0378">Hydrolase</keyword>
<evidence type="ECO:0000256" key="4">
    <source>
        <dbReference type="ARBA" id="ARBA00022801"/>
    </source>
</evidence>
<dbReference type="InterPro" id="IPR036895">
    <property type="entry name" value="Uracil-DNA_glycosylase-like_sf"/>
</dbReference>
<keyword evidence="7" id="KW-0234">DNA repair</keyword>
<evidence type="ECO:0000256" key="5">
    <source>
        <dbReference type="ARBA" id="ARBA00023004"/>
    </source>
</evidence>
<comment type="caution">
    <text evidence="9">The sequence shown here is derived from an EMBL/GenBank/DDBJ whole genome shotgun (WGS) entry which is preliminary data.</text>
</comment>
<feature type="domain" description="Uracil-DNA glycosylase-like" evidence="8">
    <location>
        <begin position="105"/>
        <end position="257"/>
    </location>
</feature>
<dbReference type="Proteomes" id="UP000765338">
    <property type="component" value="Unassembled WGS sequence"/>
</dbReference>
<dbReference type="SUPFAM" id="SSF52141">
    <property type="entry name" value="Uracil-DNA glycosylase-like"/>
    <property type="match status" value="1"/>
</dbReference>
<organism evidence="9 10">
    <name type="scientific">Bombella mellum</name>
    <dbReference type="NCBI Taxonomy" id="2039288"/>
    <lineage>
        <taxon>Bacteria</taxon>
        <taxon>Pseudomonadati</taxon>
        <taxon>Pseudomonadota</taxon>
        <taxon>Alphaproteobacteria</taxon>
        <taxon>Acetobacterales</taxon>
        <taxon>Acetobacteraceae</taxon>
        <taxon>Bombella</taxon>
    </lineage>
</organism>
<sequence>MTSTPAYPVQDVLAALSLHQEWGVDGLMEDMPWNVWEESPVASMRERTRQPLAQERPKMASRPVVKGHDEVLAEIAGARDVEALTRASQNLPGISLMRTAKHHLAPVIVEEAPFLLVGEVPNEDEDRHGILFAGAAGQLLEKILASVGLKGGQLSMAPAIPWRPPGGQRVSQRDLEVCLPVLHRAVALARPRRIVTMGATPAWMLLRKSSRLGQLRGRWHEAEIPGIEGTVPLLPLWHPSQLGENAGRRKTLWSDMLLLDETLSSGK</sequence>
<name>A0ABR5ZT69_9PROT</name>
<evidence type="ECO:0000256" key="3">
    <source>
        <dbReference type="ARBA" id="ARBA00022763"/>
    </source>
</evidence>
<dbReference type="RefSeq" id="WP_182041098.1">
    <property type="nucleotide sequence ID" value="NZ_PDLY01000003.1"/>
</dbReference>
<proteinExistence type="predicted"/>
<keyword evidence="10" id="KW-1185">Reference proteome</keyword>
<keyword evidence="5" id="KW-0408">Iron</keyword>
<evidence type="ECO:0000256" key="7">
    <source>
        <dbReference type="ARBA" id="ARBA00023204"/>
    </source>
</evidence>
<keyword evidence="3" id="KW-0227">DNA damage</keyword>
<evidence type="ECO:0000259" key="8">
    <source>
        <dbReference type="SMART" id="SM00986"/>
    </source>
</evidence>
<accession>A0ABR5ZT69</accession>
<dbReference type="Pfam" id="PF03167">
    <property type="entry name" value="UDG"/>
    <property type="match status" value="1"/>
</dbReference>
<dbReference type="Gene3D" id="3.40.470.10">
    <property type="entry name" value="Uracil-DNA glycosylase-like domain"/>
    <property type="match status" value="1"/>
</dbReference>
<evidence type="ECO:0000256" key="2">
    <source>
        <dbReference type="ARBA" id="ARBA00022723"/>
    </source>
</evidence>
<dbReference type="SMART" id="SM00987">
    <property type="entry name" value="UreE_C"/>
    <property type="match status" value="1"/>
</dbReference>
<evidence type="ECO:0000313" key="9">
    <source>
        <dbReference type="EMBL" id="MBA5727507.1"/>
    </source>
</evidence>
<dbReference type="InterPro" id="IPR005122">
    <property type="entry name" value="Uracil-DNA_glycosylase-like"/>
</dbReference>
<dbReference type="SMART" id="SM00986">
    <property type="entry name" value="UDG"/>
    <property type="match status" value="1"/>
</dbReference>
<keyword evidence="1" id="KW-0004">4Fe-4S</keyword>
<reference evidence="9 10" key="1">
    <citation type="submission" date="2017-10" db="EMBL/GenBank/DDBJ databases">
        <authorList>
            <person name="Jakob F."/>
        </authorList>
    </citation>
    <scope>NUCLEOTIDE SEQUENCE [LARGE SCALE GENOMIC DNA]</scope>
    <source>
        <strain evidence="9 10">TMW 2.1889</strain>
    </source>
</reference>
<evidence type="ECO:0000256" key="6">
    <source>
        <dbReference type="ARBA" id="ARBA00023014"/>
    </source>
</evidence>
<dbReference type="PANTHER" id="PTHR33693:SF1">
    <property type="entry name" value="TYPE-4 URACIL-DNA GLYCOSYLASE"/>
    <property type="match status" value="1"/>
</dbReference>
<evidence type="ECO:0000256" key="1">
    <source>
        <dbReference type="ARBA" id="ARBA00022485"/>
    </source>
</evidence>